<keyword evidence="2" id="KW-0863">Zinc-finger</keyword>
<dbReference type="PANTHER" id="PTHR31315">
    <property type="entry name" value="PROTEIN SIP5"/>
    <property type="match status" value="1"/>
</dbReference>
<dbReference type="InterPro" id="IPR039301">
    <property type="entry name" value="Sip5/DA2"/>
</dbReference>
<dbReference type="AlphaFoldDB" id="A0A9W7Y934"/>
<comment type="caution">
    <text evidence="5">The sequence shown here is derived from an EMBL/GenBank/DDBJ whole genome shotgun (WGS) entry which is preliminary data.</text>
</comment>
<feature type="region of interest" description="Disordered" evidence="3">
    <location>
        <begin position="94"/>
        <end position="155"/>
    </location>
</feature>
<keyword evidence="6" id="KW-1185">Reference proteome</keyword>
<feature type="domain" description="RING-type" evidence="4">
    <location>
        <begin position="177"/>
        <end position="223"/>
    </location>
</feature>
<evidence type="ECO:0000256" key="2">
    <source>
        <dbReference type="PROSITE-ProRule" id="PRU00175"/>
    </source>
</evidence>
<reference evidence="5" key="1">
    <citation type="submission" date="2022-07" db="EMBL/GenBank/DDBJ databases">
        <title>Phylogenomic reconstructions and comparative analyses of Kickxellomycotina fungi.</title>
        <authorList>
            <person name="Reynolds N.K."/>
            <person name="Stajich J.E."/>
            <person name="Barry K."/>
            <person name="Grigoriev I.V."/>
            <person name="Crous P."/>
            <person name="Smith M.E."/>
        </authorList>
    </citation>
    <scope>NUCLEOTIDE SEQUENCE</scope>
    <source>
        <strain evidence="5">BCRC 34381</strain>
    </source>
</reference>
<evidence type="ECO:0000256" key="1">
    <source>
        <dbReference type="ARBA" id="ARBA00010402"/>
    </source>
</evidence>
<feature type="region of interest" description="Disordered" evidence="3">
    <location>
        <begin position="339"/>
        <end position="361"/>
    </location>
</feature>
<keyword evidence="2" id="KW-0479">Metal-binding</keyword>
<dbReference type="EMBL" id="JANBOI010001645">
    <property type="protein sequence ID" value="KAJ1726289.1"/>
    <property type="molecule type" value="Genomic_DNA"/>
</dbReference>
<dbReference type="GO" id="GO:0005737">
    <property type="term" value="C:cytoplasm"/>
    <property type="evidence" value="ECO:0007669"/>
    <property type="project" value="TreeGrafter"/>
</dbReference>
<feature type="region of interest" description="Disordered" evidence="3">
    <location>
        <begin position="243"/>
        <end position="290"/>
    </location>
</feature>
<evidence type="ECO:0000259" key="4">
    <source>
        <dbReference type="PROSITE" id="PS50089"/>
    </source>
</evidence>
<feature type="compositionally biased region" description="Basic and acidic residues" evidence="3">
    <location>
        <begin position="94"/>
        <end position="105"/>
    </location>
</feature>
<dbReference type="InterPro" id="IPR001841">
    <property type="entry name" value="Znf_RING"/>
</dbReference>
<dbReference type="PANTHER" id="PTHR31315:SF1">
    <property type="entry name" value="PROTEIN SIP5"/>
    <property type="match status" value="1"/>
</dbReference>
<accession>A0A9W7Y934</accession>
<dbReference type="GO" id="GO:0008270">
    <property type="term" value="F:zinc ion binding"/>
    <property type="evidence" value="ECO:0007669"/>
    <property type="project" value="UniProtKB-KW"/>
</dbReference>
<comment type="similarity">
    <text evidence="1">Belongs to the SIP5 family.</text>
</comment>
<feature type="compositionally biased region" description="Low complexity" evidence="3">
    <location>
        <begin position="244"/>
        <end position="271"/>
    </location>
</feature>
<organism evidence="5 6">
    <name type="scientific">Coemansia biformis</name>
    <dbReference type="NCBI Taxonomy" id="1286918"/>
    <lineage>
        <taxon>Eukaryota</taxon>
        <taxon>Fungi</taxon>
        <taxon>Fungi incertae sedis</taxon>
        <taxon>Zoopagomycota</taxon>
        <taxon>Kickxellomycotina</taxon>
        <taxon>Kickxellomycetes</taxon>
        <taxon>Kickxellales</taxon>
        <taxon>Kickxellaceae</taxon>
        <taxon>Coemansia</taxon>
    </lineage>
</organism>
<dbReference type="PROSITE" id="PS50089">
    <property type="entry name" value="ZF_RING_2"/>
    <property type="match status" value="1"/>
</dbReference>
<dbReference type="Proteomes" id="UP001143981">
    <property type="component" value="Unassembled WGS sequence"/>
</dbReference>
<feature type="compositionally biased region" description="Basic residues" evidence="3">
    <location>
        <begin position="114"/>
        <end position="128"/>
    </location>
</feature>
<name>A0A9W7Y934_9FUNG</name>
<evidence type="ECO:0000313" key="6">
    <source>
        <dbReference type="Proteomes" id="UP001143981"/>
    </source>
</evidence>
<feature type="compositionally biased region" description="Low complexity" evidence="3">
    <location>
        <begin position="65"/>
        <end position="74"/>
    </location>
</feature>
<proteinExistence type="inferred from homology"/>
<dbReference type="OrthoDB" id="21471at2759"/>
<gene>
    <name evidence="5" type="primary">SIP5</name>
    <name evidence="5" type="ORF">LPJ61_005290</name>
</gene>
<protein>
    <submittedName>
        <fullName evidence="5">SNF1-interacting protein</fullName>
    </submittedName>
</protein>
<evidence type="ECO:0000256" key="3">
    <source>
        <dbReference type="SAM" id="MobiDB-lite"/>
    </source>
</evidence>
<evidence type="ECO:0000313" key="5">
    <source>
        <dbReference type="EMBL" id="KAJ1726289.1"/>
    </source>
</evidence>
<feature type="region of interest" description="Disordered" evidence="3">
    <location>
        <begin position="50"/>
        <end position="74"/>
    </location>
</feature>
<keyword evidence="2" id="KW-0862">Zinc</keyword>
<sequence>MGNAPGKLGAAMVCDGGNMAPNGIYAGDAQDFDVKVVQRLIVARRMAPFYVGGDEPDPADSSGEGASPDAAAGQAADDGWWSYNLVLAQQQKELEQAEAESRSADTHGSQQGKGHARKGSGLLHRLRTPHSGAAEHHLADSEAVPGNHGVRHERSVSDMTLDADACRLLPLRRYIECPICFLYYPRNINYTRCCHKPICTECFVQIKRKLEDSHIVPTHCPYCVQPNLGIVYYAPAAPVDPHRPAAGARAPTAPPRIHSSSVSPPLLPRSLGAGNRSRSQSSACPQTSSADPLIVMSDDIRPALVRDLHARLDARRKRQLRSAQNMALVAAATRRASALEHARQARASGSPRSSRSPSLSHDNSEYARYLFTLQAAGQGNIEEFMFQEAIRA</sequence>
<feature type="non-terminal residue" evidence="5">
    <location>
        <position position="392"/>
    </location>
</feature>
<feature type="compositionally biased region" description="Polar residues" evidence="3">
    <location>
        <begin position="276"/>
        <end position="290"/>
    </location>
</feature>
<feature type="compositionally biased region" description="Low complexity" evidence="3">
    <location>
        <begin position="345"/>
        <end position="360"/>
    </location>
</feature>